<dbReference type="AlphaFoldDB" id="A0A848KIU0"/>
<evidence type="ECO:0000256" key="1">
    <source>
        <dbReference type="ARBA" id="ARBA00022679"/>
    </source>
</evidence>
<dbReference type="PANTHER" id="PTHR43792:SF8">
    <property type="entry name" value="[RIBOSOMAL PROTEIN US5]-ALANINE N-ACETYLTRANSFERASE"/>
    <property type="match status" value="1"/>
</dbReference>
<dbReference type="Pfam" id="PF13302">
    <property type="entry name" value="Acetyltransf_3"/>
    <property type="match status" value="1"/>
</dbReference>
<dbReference type="PANTHER" id="PTHR43792">
    <property type="entry name" value="GNAT FAMILY, PUTATIVE (AFU_ORTHOLOGUE AFUA_3G00765)-RELATED-RELATED"/>
    <property type="match status" value="1"/>
</dbReference>
<dbReference type="SUPFAM" id="SSF55729">
    <property type="entry name" value="Acyl-CoA N-acyltransferases (Nat)"/>
    <property type="match status" value="1"/>
</dbReference>
<dbReference type="GO" id="GO:0005737">
    <property type="term" value="C:cytoplasm"/>
    <property type="evidence" value="ECO:0007669"/>
    <property type="project" value="TreeGrafter"/>
</dbReference>
<dbReference type="InterPro" id="IPR016181">
    <property type="entry name" value="Acyl_CoA_acyltransferase"/>
</dbReference>
<comment type="similarity">
    <text evidence="3">Belongs to the acetyltransferase family. RimJ subfamily.</text>
</comment>
<protein>
    <submittedName>
        <fullName evidence="5">GNAT family N-acetyltransferase</fullName>
    </submittedName>
</protein>
<dbReference type="InterPro" id="IPR000182">
    <property type="entry name" value="GNAT_dom"/>
</dbReference>
<keyword evidence="2" id="KW-0012">Acyltransferase</keyword>
<reference evidence="5 6" key="1">
    <citation type="submission" date="2019-05" db="EMBL/GenBank/DDBJ databases">
        <authorList>
            <person name="Lee S.D."/>
        </authorList>
    </citation>
    <scope>NUCLEOTIDE SEQUENCE [LARGE SCALE GENOMIC DNA]</scope>
    <source>
        <strain evidence="5 6">YC2-7</strain>
    </source>
</reference>
<dbReference type="Gene3D" id="3.40.630.30">
    <property type="match status" value="1"/>
</dbReference>
<evidence type="ECO:0000256" key="2">
    <source>
        <dbReference type="ARBA" id="ARBA00023315"/>
    </source>
</evidence>
<organism evidence="5 6">
    <name type="scientific">Antrihabitans stalactiti</name>
    <dbReference type="NCBI Taxonomy" id="2584121"/>
    <lineage>
        <taxon>Bacteria</taxon>
        <taxon>Bacillati</taxon>
        <taxon>Actinomycetota</taxon>
        <taxon>Actinomycetes</taxon>
        <taxon>Mycobacteriales</taxon>
        <taxon>Nocardiaceae</taxon>
        <taxon>Antrihabitans</taxon>
    </lineage>
</organism>
<dbReference type="GO" id="GO:0008999">
    <property type="term" value="F:protein-N-terminal-alanine acetyltransferase activity"/>
    <property type="evidence" value="ECO:0007669"/>
    <property type="project" value="TreeGrafter"/>
</dbReference>
<keyword evidence="1 5" id="KW-0808">Transferase</keyword>
<evidence type="ECO:0000256" key="3">
    <source>
        <dbReference type="ARBA" id="ARBA00038502"/>
    </source>
</evidence>
<sequence>MRWSSHPGWPAQLGPLRVAAGQVTLRPIRLRDASAWSRIRTRDREHLQPWEPTGAGVWEMRHQASNWPGLWSSLRSEARKGHMIPMVIEVDGKFSGQLTVGNIIRGALRSGWIGYWVAKDVGGQGVATAALALGLDHCFGPVGLHRVEATVRPENLASQAVLRNVGFRQEGVLERYLDVDGSWRDHLLVAITIEEVAGTVADRLIRSGKASWA</sequence>
<reference evidence="5 6" key="2">
    <citation type="submission" date="2020-06" db="EMBL/GenBank/DDBJ databases">
        <title>Antribacter stalactiti gen. nov., sp. nov., a new member of the family Nacardiaceae isolated from a cave.</title>
        <authorList>
            <person name="Kim I.S."/>
        </authorList>
    </citation>
    <scope>NUCLEOTIDE SEQUENCE [LARGE SCALE GENOMIC DNA]</scope>
    <source>
        <strain evidence="5 6">YC2-7</strain>
    </source>
</reference>
<keyword evidence="6" id="KW-1185">Reference proteome</keyword>
<gene>
    <name evidence="5" type="ORF">FGL95_16245</name>
</gene>
<dbReference type="Proteomes" id="UP000535543">
    <property type="component" value="Unassembled WGS sequence"/>
</dbReference>
<evidence type="ECO:0000259" key="4">
    <source>
        <dbReference type="PROSITE" id="PS51186"/>
    </source>
</evidence>
<name>A0A848KIU0_9NOCA</name>
<proteinExistence type="inferred from homology"/>
<evidence type="ECO:0000313" key="5">
    <source>
        <dbReference type="EMBL" id="NMN96592.1"/>
    </source>
</evidence>
<dbReference type="InterPro" id="IPR051531">
    <property type="entry name" value="N-acetyltransferase"/>
</dbReference>
<dbReference type="PROSITE" id="PS51186">
    <property type="entry name" value="GNAT"/>
    <property type="match status" value="1"/>
</dbReference>
<dbReference type="EMBL" id="VCQU01000005">
    <property type="protein sequence ID" value="NMN96592.1"/>
    <property type="molecule type" value="Genomic_DNA"/>
</dbReference>
<feature type="domain" description="N-acetyltransferase" evidence="4">
    <location>
        <begin position="23"/>
        <end position="194"/>
    </location>
</feature>
<accession>A0A848KIU0</accession>
<dbReference type="RefSeq" id="WP_169588660.1">
    <property type="nucleotide sequence ID" value="NZ_VCQU01000005.1"/>
</dbReference>
<evidence type="ECO:0000313" key="6">
    <source>
        <dbReference type="Proteomes" id="UP000535543"/>
    </source>
</evidence>
<comment type="caution">
    <text evidence="5">The sequence shown here is derived from an EMBL/GenBank/DDBJ whole genome shotgun (WGS) entry which is preliminary data.</text>
</comment>